<dbReference type="NCBIfam" id="NF006263">
    <property type="entry name" value="PRK08410.1"/>
    <property type="match status" value="1"/>
</dbReference>
<evidence type="ECO:0000256" key="4">
    <source>
        <dbReference type="RuleBase" id="RU003719"/>
    </source>
</evidence>
<dbReference type="GO" id="GO:0051287">
    <property type="term" value="F:NAD binding"/>
    <property type="evidence" value="ECO:0007669"/>
    <property type="project" value="InterPro"/>
</dbReference>
<evidence type="ECO:0000313" key="8">
    <source>
        <dbReference type="Proteomes" id="UP000195305"/>
    </source>
</evidence>
<dbReference type="InterPro" id="IPR006140">
    <property type="entry name" value="D-isomer_DH_NAD-bd"/>
</dbReference>
<dbReference type="SUPFAM" id="SSF52283">
    <property type="entry name" value="Formate/glycerate dehydrogenase catalytic domain-like"/>
    <property type="match status" value="1"/>
</dbReference>
<dbReference type="PROSITE" id="PS00670">
    <property type="entry name" value="D_2_HYDROXYACID_DH_2"/>
    <property type="match status" value="1"/>
</dbReference>
<reference evidence="7 8" key="1">
    <citation type="journal article" date="2018" name="BMC Genomics">
        <title>Whole genome sequencing and function prediction of 133 gut anaerobes isolated from chicken caecum in pure cultures.</title>
        <authorList>
            <person name="Medvecky M."/>
            <person name="Cejkova D."/>
            <person name="Polansky O."/>
            <person name="Karasova D."/>
            <person name="Kubasova T."/>
            <person name="Cizek A."/>
            <person name="Rychlik I."/>
        </authorList>
    </citation>
    <scope>NUCLEOTIDE SEQUENCE [LARGE SCALE GENOMIC DNA]</scope>
    <source>
        <strain evidence="7 8">An13</strain>
    </source>
</reference>
<dbReference type="Proteomes" id="UP000195305">
    <property type="component" value="Unassembled WGS sequence"/>
</dbReference>
<dbReference type="InterPro" id="IPR029753">
    <property type="entry name" value="D-isomer_DH_CS"/>
</dbReference>
<feature type="domain" description="D-isomer specific 2-hydroxyacid dehydrogenase NAD-binding" evidence="6">
    <location>
        <begin position="251"/>
        <end position="431"/>
    </location>
</feature>
<evidence type="ECO:0000259" key="6">
    <source>
        <dbReference type="Pfam" id="PF02826"/>
    </source>
</evidence>
<gene>
    <name evidence="7" type="ORF">B5E75_07930</name>
</gene>
<dbReference type="AlphaFoldDB" id="A0A1Y4SW18"/>
<dbReference type="InterPro" id="IPR050418">
    <property type="entry name" value="D-iso_2-hydroxyacid_DH_PdxB"/>
</dbReference>
<dbReference type="Gene3D" id="3.40.50.720">
    <property type="entry name" value="NAD(P)-binding Rossmann-like Domain"/>
    <property type="match status" value="2"/>
</dbReference>
<sequence>MKLVDRMKDEELGTALLYNFTKGYGKPVPLELYDVVLPLLYHDLVRDQILSYTSLQECIYQCEQQEKHFKQHILETIDDDKTMTSKALGVAMIQHILKFEIVDNAMCGVALSTDILDLNEAIHLGKLFQDVSLEDFMTLLRQEDVHIVVLQSASVGKDVDLSKLCSLGQVTMYEDTKQSEIRGRILGADIVITNKNVMNQDVLEGLKHLKLICLFATGTNNVDLKYCHDHGIKVANVKDYSTTTVAQHTLALLMHLIEKNVAYDHFVKSKAYCHSERFSYFDDVFHDVSSMTWGIVGLGHIGRAVAGIAKAMGAKVQYYSTSGKNATSDYQQVDFETLLKTSDIITIHAPLNEQTHYLFDEEALRKMKKTAYLINVGRGGIIEEKALVKVLNEGHLAGVGLDVFEHEPLLEDDVIYSIQDMDKVILTPHIAWGSIEARQRCVNEVYENILSFLKGEERNIVNNE</sequence>
<comment type="similarity">
    <text evidence="1 4">Belongs to the D-isomer specific 2-hydroxyacid dehydrogenase family.</text>
</comment>
<keyword evidence="8" id="KW-1185">Reference proteome</keyword>
<protein>
    <submittedName>
        <fullName evidence="7">Hydroxyacid dehydrogenase</fullName>
    </submittedName>
</protein>
<feature type="domain" description="D-isomer specific 2-hydroxyacid dehydrogenase catalytic" evidence="5">
    <location>
        <begin position="167"/>
        <end position="462"/>
    </location>
</feature>
<evidence type="ECO:0000256" key="3">
    <source>
        <dbReference type="ARBA" id="ARBA00023027"/>
    </source>
</evidence>
<dbReference type="RefSeq" id="WP_087358213.1">
    <property type="nucleotide sequence ID" value="NZ_NFLJ01000020.1"/>
</dbReference>
<dbReference type="PANTHER" id="PTHR43761">
    <property type="entry name" value="D-ISOMER SPECIFIC 2-HYDROXYACID DEHYDROGENASE FAMILY PROTEIN (AFU_ORTHOLOGUE AFUA_1G13630)"/>
    <property type="match status" value="1"/>
</dbReference>
<accession>A0A1Y4SW18</accession>
<dbReference type="Pfam" id="PF02826">
    <property type="entry name" value="2-Hacid_dh_C"/>
    <property type="match status" value="1"/>
</dbReference>
<evidence type="ECO:0000313" key="7">
    <source>
        <dbReference type="EMBL" id="OUQ34116.1"/>
    </source>
</evidence>
<evidence type="ECO:0000256" key="1">
    <source>
        <dbReference type="ARBA" id="ARBA00005854"/>
    </source>
</evidence>
<dbReference type="InterPro" id="IPR006139">
    <property type="entry name" value="D-isomer_2_OHA_DH_cat_dom"/>
</dbReference>
<keyword evidence="2 4" id="KW-0560">Oxidoreductase</keyword>
<name>A0A1Y4SW18_9FIRM</name>
<dbReference type="InterPro" id="IPR036291">
    <property type="entry name" value="NAD(P)-bd_dom_sf"/>
</dbReference>
<dbReference type="Pfam" id="PF00389">
    <property type="entry name" value="2-Hacid_dh"/>
    <property type="match status" value="1"/>
</dbReference>
<dbReference type="OrthoDB" id="9805416at2"/>
<dbReference type="EMBL" id="NFLJ01000020">
    <property type="protein sequence ID" value="OUQ34116.1"/>
    <property type="molecule type" value="Genomic_DNA"/>
</dbReference>
<evidence type="ECO:0000259" key="5">
    <source>
        <dbReference type="Pfam" id="PF00389"/>
    </source>
</evidence>
<keyword evidence="3" id="KW-0520">NAD</keyword>
<dbReference type="GO" id="GO:0016616">
    <property type="term" value="F:oxidoreductase activity, acting on the CH-OH group of donors, NAD or NADP as acceptor"/>
    <property type="evidence" value="ECO:0007669"/>
    <property type="project" value="InterPro"/>
</dbReference>
<evidence type="ECO:0000256" key="2">
    <source>
        <dbReference type="ARBA" id="ARBA00023002"/>
    </source>
</evidence>
<comment type="caution">
    <text evidence="7">The sequence shown here is derived from an EMBL/GenBank/DDBJ whole genome shotgun (WGS) entry which is preliminary data.</text>
</comment>
<dbReference type="PANTHER" id="PTHR43761:SF1">
    <property type="entry name" value="D-ISOMER SPECIFIC 2-HYDROXYACID DEHYDROGENASE CATALYTIC DOMAIN-CONTAINING PROTEIN-RELATED"/>
    <property type="match status" value="1"/>
</dbReference>
<proteinExistence type="inferred from homology"/>
<organism evidence="7 8">
    <name type="scientific">Massilimicrobiota timonensis</name>
    <dbReference type="NCBI Taxonomy" id="1776392"/>
    <lineage>
        <taxon>Bacteria</taxon>
        <taxon>Bacillati</taxon>
        <taxon>Bacillota</taxon>
        <taxon>Erysipelotrichia</taxon>
        <taxon>Erysipelotrichales</taxon>
        <taxon>Erysipelotrichaceae</taxon>
        <taxon>Massilimicrobiota</taxon>
    </lineage>
</organism>
<dbReference type="PROSITE" id="PS00671">
    <property type="entry name" value="D_2_HYDROXYACID_DH_3"/>
    <property type="match status" value="1"/>
</dbReference>
<dbReference type="SUPFAM" id="SSF51735">
    <property type="entry name" value="NAD(P)-binding Rossmann-fold domains"/>
    <property type="match status" value="1"/>
</dbReference>